<evidence type="ECO:0000259" key="1">
    <source>
        <dbReference type="SMART" id="SM00256"/>
    </source>
</evidence>
<dbReference type="OrthoDB" id="423607at2759"/>
<dbReference type="InterPro" id="IPR036047">
    <property type="entry name" value="F-box-like_dom_sf"/>
</dbReference>
<dbReference type="InterPro" id="IPR032675">
    <property type="entry name" value="LRR_dom_sf"/>
</dbReference>
<dbReference type="InParanoid" id="A0A1S3CIC5"/>
<feature type="domain" description="F-box" evidence="1">
    <location>
        <begin position="55"/>
        <end position="95"/>
    </location>
</feature>
<sequence length="534" mass="58102">MGQFYSSAGTSPDLNCLQRWPPGSQIGGFSSPLALPSTEQNDEGLLDFVDFTFSLPDECLASIFRFLNSGDRKICSLVCKRWFQVEGQSRHRLSLNAQDEILPFLPSLFTRFDSVKKLSLRCNRKISRINDDALSLVSIRCRNLTRIKLSGRFQLTDMGIAAFASNCKTLKKFSCSSCTLGGNSINALLKHCSTLEELSLKGLRGVIAGNEPIVPGAAAASLRSILLKDLADGLSLIPLIMGSKNLKALKIIRCQGNWDDLFQLFGNGNAMASLTEVHIERIQVSDCGVSAISNCLDLEILHLIKVWDCSNFGLARIAEHCKKIRKLHIDGWRINRIGDEGLMAIAKQCLDLQELVLIGVNPTCLSLSLLASNCVNLERLALCGSRVGDEEIACIAAKCKSLKKLCIKGCPISNIGIESLAWGCPNLAKIKVKKCKGVTGEIKEWLVEKRTSLSVNWDVEEIDHLDASSSDAGSAREVAILEPRPMETGVEAPVAGDGRLTILKTTLGLLAGRSLMACTFGRWSNTTPDSSSSI</sequence>
<dbReference type="PANTHER" id="PTHR13318">
    <property type="entry name" value="PARTNER OF PAIRED, ISOFORM B-RELATED"/>
    <property type="match status" value="1"/>
</dbReference>
<keyword evidence="3" id="KW-1185">Reference proteome</keyword>
<dbReference type="Proteomes" id="UP001652600">
    <property type="component" value="Chromosome 11"/>
</dbReference>
<dbReference type="AlphaFoldDB" id="A0A1S3CIC5"/>
<dbReference type="CDD" id="cd22159">
    <property type="entry name" value="F-box_AtTIR1-like"/>
    <property type="match status" value="1"/>
</dbReference>
<dbReference type="GeneID" id="103501119"/>
<reference evidence="2" key="1">
    <citation type="submission" date="2023-03" db="UniProtKB">
        <authorList>
            <consortium name="EnsemblPlants"/>
        </authorList>
    </citation>
    <scope>IDENTIFICATION</scope>
</reference>
<accession>A0A1S3CIC5</accession>
<evidence type="ECO:0000313" key="4">
    <source>
        <dbReference type="RefSeq" id="XP_008462840.1"/>
    </source>
</evidence>
<dbReference type="Gene3D" id="3.80.10.10">
    <property type="entry name" value="Ribonuclease Inhibitor"/>
    <property type="match status" value="1"/>
</dbReference>
<dbReference type="SUPFAM" id="SSF52047">
    <property type="entry name" value="RNI-like"/>
    <property type="match status" value="1"/>
</dbReference>
<proteinExistence type="predicted"/>
<dbReference type="GO" id="GO:0019005">
    <property type="term" value="C:SCF ubiquitin ligase complex"/>
    <property type="evidence" value="ECO:0007669"/>
    <property type="project" value="TreeGrafter"/>
</dbReference>
<dbReference type="FunFam" id="3.80.10.10:FF:000449">
    <property type="entry name" value="F-box protein SKIP2"/>
    <property type="match status" value="1"/>
</dbReference>
<dbReference type="SMR" id="A0A1S3CIC5"/>
<dbReference type="eggNOG" id="KOG1947">
    <property type="taxonomic scope" value="Eukaryota"/>
</dbReference>
<dbReference type="SMART" id="SM00256">
    <property type="entry name" value="FBOX"/>
    <property type="match status" value="1"/>
</dbReference>
<dbReference type="GO" id="GO:0031146">
    <property type="term" value="P:SCF-dependent proteasomal ubiquitin-dependent protein catabolic process"/>
    <property type="evidence" value="ECO:0007669"/>
    <property type="project" value="TreeGrafter"/>
</dbReference>
<gene>
    <name evidence="4" type="primary">LOC103501119</name>
    <name evidence="2" type="synonym">103501119</name>
</gene>
<dbReference type="InterPro" id="IPR001810">
    <property type="entry name" value="F-box_dom"/>
</dbReference>
<dbReference type="FunFam" id="1.20.1280.50:FF:000023">
    <property type="entry name" value="F-box/LRR-repeat protein 4"/>
    <property type="match status" value="1"/>
</dbReference>
<dbReference type="Pfam" id="PF12937">
    <property type="entry name" value="F-box-like"/>
    <property type="match status" value="1"/>
</dbReference>
<protein>
    <submittedName>
        <fullName evidence="4">F-box protein SKIP2</fullName>
    </submittedName>
</protein>
<dbReference type="InterPro" id="IPR006553">
    <property type="entry name" value="Leu-rich_rpt_Cys-con_subtyp"/>
</dbReference>
<dbReference type="RefSeq" id="XP_008462840.1">
    <property type="nucleotide sequence ID" value="XM_008464618.2"/>
</dbReference>
<dbReference type="EnsemblPlants" id="MELO3C024789.2.1">
    <property type="protein sequence ID" value="MELO3C024789.2.1"/>
    <property type="gene ID" value="MELO3C024789.2"/>
</dbReference>
<dbReference type="Gene3D" id="1.20.1280.50">
    <property type="match status" value="1"/>
</dbReference>
<dbReference type="Gramene" id="MELO3C024789.2.1">
    <property type="protein sequence ID" value="MELO3C024789.2.1"/>
    <property type="gene ID" value="MELO3C024789.2"/>
</dbReference>
<evidence type="ECO:0000313" key="3">
    <source>
        <dbReference type="Proteomes" id="UP001652600"/>
    </source>
</evidence>
<dbReference type="PANTHER" id="PTHR13318:SF133">
    <property type="entry name" value="F-BOX PROTEIN SKIP2"/>
    <property type="match status" value="1"/>
</dbReference>
<dbReference type="SUPFAM" id="SSF81383">
    <property type="entry name" value="F-box domain"/>
    <property type="match status" value="1"/>
</dbReference>
<dbReference type="SMART" id="SM00367">
    <property type="entry name" value="LRR_CC"/>
    <property type="match status" value="6"/>
</dbReference>
<name>A0A1S3CIC5_CUCME</name>
<organism evidence="3 4">
    <name type="scientific">Cucumis melo</name>
    <name type="common">Muskmelon</name>
    <dbReference type="NCBI Taxonomy" id="3656"/>
    <lineage>
        <taxon>Eukaryota</taxon>
        <taxon>Viridiplantae</taxon>
        <taxon>Streptophyta</taxon>
        <taxon>Embryophyta</taxon>
        <taxon>Tracheophyta</taxon>
        <taxon>Spermatophyta</taxon>
        <taxon>Magnoliopsida</taxon>
        <taxon>eudicotyledons</taxon>
        <taxon>Gunneridae</taxon>
        <taxon>Pentapetalae</taxon>
        <taxon>rosids</taxon>
        <taxon>fabids</taxon>
        <taxon>Cucurbitales</taxon>
        <taxon>Cucurbitaceae</taxon>
        <taxon>Benincaseae</taxon>
        <taxon>Cucumis</taxon>
    </lineage>
</organism>
<dbReference type="KEGG" id="cmo:103501119"/>
<evidence type="ECO:0000313" key="2">
    <source>
        <dbReference type="EnsemblPlants" id="MELO3C024789.2.1"/>
    </source>
</evidence>
<reference evidence="4" key="2">
    <citation type="submission" date="2025-04" db="UniProtKB">
        <authorList>
            <consortium name="RefSeq"/>
        </authorList>
    </citation>
    <scope>IDENTIFICATION</scope>
</reference>